<evidence type="ECO:0000256" key="5">
    <source>
        <dbReference type="ARBA" id="ARBA00022989"/>
    </source>
</evidence>
<keyword evidence="3" id="KW-1003">Cell membrane</keyword>
<comment type="subcellular location">
    <subcellularLocation>
        <location evidence="1">Cell membrane</location>
        <topology evidence="1">Multi-pass membrane protein</topology>
    </subcellularLocation>
</comment>
<dbReference type="InterPro" id="IPR018076">
    <property type="entry name" value="T2SS_GspF_dom"/>
</dbReference>
<dbReference type="InterPro" id="IPR042094">
    <property type="entry name" value="T2SS_GspF_sf"/>
</dbReference>
<comment type="caution">
    <text evidence="9">The sequence shown here is derived from an EMBL/GenBank/DDBJ whole genome shotgun (WGS) entry which is preliminary data.</text>
</comment>
<feature type="domain" description="Type II secretion system protein GspF" evidence="8">
    <location>
        <begin position="227"/>
        <end position="344"/>
    </location>
</feature>
<keyword evidence="5 7" id="KW-1133">Transmembrane helix</keyword>
<feature type="transmembrane region" description="Helical" evidence="7">
    <location>
        <begin position="177"/>
        <end position="197"/>
    </location>
</feature>
<name>A0AAW8PY23_VIBPH</name>
<evidence type="ECO:0000256" key="1">
    <source>
        <dbReference type="ARBA" id="ARBA00004651"/>
    </source>
</evidence>
<dbReference type="Pfam" id="PF00482">
    <property type="entry name" value="T2SSF"/>
    <property type="match status" value="1"/>
</dbReference>
<dbReference type="PANTHER" id="PTHR30012">
    <property type="entry name" value="GENERAL SECRETION PATHWAY PROTEIN"/>
    <property type="match status" value="1"/>
</dbReference>
<sequence length="351" mass="38696">MYIKFMQSRFASNKKKAKVLKKLGSRMRVGRKALDCFKDLAESFENSDDAFYKIDPVYAFLKNGSEVLGRGRPLSDCFVGWLPPEQLVLIRTGEETGKIAEALEQCVTLDKQISLIKKTIKKASFLPAFASTLLLGVLVGAYQKGIPLLKEVQPIEEWGETPLQLLAMTEIFGAEPIRTVLIAIAFVALMAWAIPNFDVKGRPEIRNALDKYAPFFGIYRVLQASIFLRSLATLLSSGVRIKDALELIIQNSPKYVGNRVAEMRDKVSSGGELSECFINPFLGENGKDLSDMAQGDSLEEALEEVATETMEEVLESLPAKLGVIGKLMIGGCLMVVMFAMGAFYEIVGSIT</sequence>
<gene>
    <name evidence="9" type="ORF">QX249_09620</name>
</gene>
<evidence type="ECO:0000256" key="7">
    <source>
        <dbReference type="SAM" id="Phobius"/>
    </source>
</evidence>
<evidence type="ECO:0000256" key="6">
    <source>
        <dbReference type="ARBA" id="ARBA00023136"/>
    </source>
</evidence>
<dbReference type="PANTHER" id="PTHR30012:SF0">
    <property type="entry name" value="TYPE II SECRETION SYSTEM PROTEIN F-RELATED"/>
    <property type="match status" value="1"/>
</dbReference>
<evidence type="ECO:0000256" key="3">
    <source>
        <dbReference type="ARBA" id="ARBA00022475"/>
    </source>
</evidence>
<keyword evidence="4 7" id="KW-0812">Transmembrane</keyword>
<organism evidence="9 10">
    <name type="scientific">Vibrio parahaemolyticus</name>
    <dbReference type="NCBI Taxonomy" id="670"/>
    <lineage>
        <taxon>Bacteria</taxon>
        <taxon>Pseudomonadati</taxon>
        <taxon>Pseudomonadota</taxon>
        <taxon>Gammaproteobacteria</taxon>
        <taxon>Vibrionales</taxon>
        <taxon>Vibrionaceae</taxon>
        <taxon>Vibrio</taxon>
    </lineage>
</organism>
<proteinExistence type="inferred from homology"/>
<dbReference type="AlphaFoldDB" id="A0AAW8PY23"/>
<evidence type="ECO:0000256" key="2">
    <source>
        <dbReference type="ARBA" id="ARBA00005745"/>
    </source>
</evidence>
<feature type="transmembrane region" description="Helical" evidence="7">
    <location>
        <begin position="327"/>
        <end position="347"/>
    </location>
</feature>
<evidence type="ECO:0000313" key="10">
    <source>
        <dbReference type="Proteomes" id="UP001253193"/>
    </source>
</evidence>
<dbReference type="Proteomes" id="UP001253193">
    <property type="component" value="Unassembled WGS sequence"/>
</dbReference>
<dbReference type="GO" id="GO:0005886">
    <property type="term" value="C:plasma membrane"/>
    <property type="evidence" value="ECO:0007669"/>
    <property type="project" value="UniProtKB-SubCell"/>
</dbReference>
<dbReference type="RefSeq" id="WP_311019697.1">
    <property type="nucleotide sequence ID" value="NZ_JAUHGG010000003.1"/>
</dbReference>
<dbReference type="InterPro" id="IPR003004">
    <property type="entry name" value="GspF/PilC"/>
</dbReference>
<dbReference type="EMBL" id="JAUHGG010000003">
    <property type="protein sequence ID" value="MDS1820914.1"/>
    <property type="molecule type" value="Genomic_DNA"/>
</dbReference>
<dbReference type="Gene3D" id="1.20.81.30">
    <property type="entry name" value="Type II secretion system (T2SS), domain F"/>
    <property type="match status" value="2"/>
</dbReference>
<comment type="similarity">
    <text evidence="2">Belongs to the GSP F family.</text>
</comment>
<keyword evidence="6 7" id="KW-0472">Membrane</keyword>
<accession>A0AAW8PY23</accession>
<feature type="transmembrane region" description="Helical" evidence="7">
    <location>
        <begin position="123"/>
        <end position="142"/>
    </location>
</feature>
<evidence type="ECO:0000256" key="4">
    <source>
        <dbReference type="ARBA" id="ARBA00022692"/>
    </source>
</evidence>
<reference evidence="9" key="1">
    <citation type="submission" date="2023-06" db="EMBL/GenBank/DDBJ databases">
        <title>Genomic Diversity of Vibrio spp. and Metagenomic Analysis of Pathogens in Florida Gulf Coastal Waters Following Hurricane Ian.</title>
        <authorList>
            <person name="Brumfield K.D."/>
        </authorList>
    </citation>
    <scope>NUCLEOTIDE SEQUENCE</scope>
    <source>
        <strain evidence="9">WBS2B-138</strain>
    </source>
</reference>
<evidence type="ECO:0000313" key="9">
    <source>
        <dbReference type="EMBL" id="MDS1820914.1"/>
    </source>
</evidence>
<protein>
    <submittedName>
        <fullName evidence="9">Type II secretion system F family protein</fullName>
    </submittedName>
</protein>
<evidence type="ECO:0000259" key="8">
    <source>
        <dbReference type="Pfam" id="PF00482"/>
    </source>
</evidence>